<name>A0A381T2P1_9ZZZZ</name>
<evidence type="ECO:0000313" key="2">
    <source>
        <dbReference type="EMBL" id="SVA09838.1"/>
    </source>
</evidence>
<dbReference type="PANTHER" id="PTHR43445">
    <property type="entry name" value="UDP-N-ACETYLMURAMATE--L-ALANINE LIGASE-RELATED"/>
    <property type="match status" value="1"/>
</dbReference>
<dbReference type="InterPro" id="IPR008337">
    <property type="entry name" value="Capsule_biosynth_CapB"/>
</dbReference>
<dbReference type="Gene3D" id="3.40.1190.10">
    <property type="entry name" value="Mur-like, catalytic domain"/>
    <property type="match status" value="1"/>
</dbReference>
<dbReference type="Pfam" id="PF08245">
    <property type="entry name" value="Mur_ligase_M"/>
    <property type="match status" value="1"/>
</dbReference>
<reference evidence="2" key="1">
    <citation type="submission" date="2018-05" db="EMBL/GenBank/DDBJ databases">
        <authorList>
            <person name="Lanie J.A."/>
            <person name="Ng W.-L."/>
            <person name="Kazmierczak K.M."/>
            <person name="Andrzejewski T.M."/>
            <person name="Davidsen T.M."/>
            <person name="Wayne K.J."/>
            <person name="Tettelin H."/>
            <person name="Glass J.I."/>
            <person name="Rusch D."/>
            <person name="Podicherti R."/>
            <person name="Tsui H.-C.T."/>
            <person name="Winkler M.E."/>
        </authorList>
    </citation>
    <scope>NUCLEOTIDE SEQUENCE</scope>
</reference>
<proteinExistence type="predicted"/>
<evidence type="ECO:0000259" key="1">
    <source>
        <dbReference type="Pfam" id="PF08245"/>
    </source>
</evidence>
<sequence>MVPTLLILLSILIILGYKEFYQHLAVLEKFSIRIHVNGSRGKSSVTRLIAAGLRAGGFRTMAKTTGSSPRIIDTDGKDRMIQRLRSPSIGEQVKLMRYFSKQNLDAVVMECMAVQPEYQWISEQKMQKSTIGVITNIRPDHLDEMGPTMDDVTRSLSNTIPFNGNVVVTQGKHNDTLKKIAASRETKLTIANTDDIEDGFMEKFSHLEHKENVATALEVCKQVGVEEGSALEGMLKVQPDPGALFIKKIQFGDNHNFFVNAFAANDPLSTLNIFELIKKQIPLHPTCVFLNTRADRRSRTNQMITLVSETIQPDIFLIRGDKLPEIPAGLFKLTTFPDRSKPEDIIEHLSTLTNHVIFGIGNIVGWGEQFVKKLKDFQSDD</sequence>
<dbReference type="InterPro" id="IPR013221">
    <property type="entry name" value="Mur_ligase_cen"/>
</dbReference>
<dbReference type="NCBIfam" id="TIGR04012">
    <property type="entry name" value="poly_gGlu_PgsB"/>
    <property type="match status" value="1"/>
</dbReference>
<dbReference type="EMBL" id="UINC01003858">
    <property type="protein sequence ID" value="SVA09838.1"/>
    <property type="molecule type" value="Genomic_DNA"/>
</dbReference>
<dbReference type="InterPro" id="IPR050061">
    <property type="entry name" value="MurCDEF_pg_biosynth"/>
</dbReference>
<dbReference type="PRINTS" id="PR01758">
    <property type="entry name" value="CAPSULEPROTB"/>
</dbReference>
<dbReference type="GO" id="GO:0005524">
    <property type="term" value="F:ATP binding"/>
    <property type="evidence" value="ECO:0007669"/>
    <property type="project" value="InterPro"/>
</dbReference>
<protein>
    <recommendedName>
        <fullName evidence="1">Mur ligase central domain-containing protein</fullName>
    </recommendedName>
</protein>
<feature type="domain" description="Mur ligase central" evidence="1">
    <location>
        <begin position="36"/>
        <end position="206"/>
    </location>
</feature>
<gene>
    <name evidence="2" type="ORF">METZ01_LOCUS62692</name>
</gene>
<organism evidence="2">
    <name type="scientific">marine metagenome</name>
    <dbReference type="NCBI Taxonomy" id="408172"/>
    <lineage>
        <taxon>unclassified sequences</taxon>
        <taxon>metagenomes</taxon>
        <taxon>ecological metagenomes</taxon>
    </lineage>
</organism>
<dbReference type="InterPro" id="IPR036565">
    <property type="entry name" value="Mur-like_cat_sf"/>
</dbReference>
<dbReference type="AlphaFoldDB" id="A0A381T2P1"/>
<dbReference type="GO" id="GO:0016881">
    <property type="term" value="F:acid-amino acid ligase activity"/>
    <property type="evidence" value="ECO:0007669"/>
    <property type="project" value="InterPro"/>
</dbReference>
<accession>A0A381T2P1</accession>
<dbReference type="PANTHER" id="PTHR43445:SF1">
    <property type="entry name" value="PGA SYNTHASE CAPB"/>
    <property type="match status" value="1"/>
</dbReference>
<dbReference type="GO" id="GO:0045227">
    <property type="term" value="P:capsule polysaccharide biosynthetic process"/>
    <property type="evidence" value="ECO:0007669"/>
    <property type="project" value="InterPro"/>
</dbReference>
<dbReference type="SUPFAM" id="SSF53623">
    <property type="entry name" value="MurD-like peptide ligases, catalytic domain"/>
    <property type="match status" value="1"/>
</dbReference>
<dbReference type="GO" id="GO:0016020">
    <property type="term" value="C:membrane"/>
    <property type="evidence" value="ECO:0007669"/>
    <property type="project" value="InterPro"/>
</dbReference>